<sequence>MAFGGEMHDGIHLVLVQQAVYQFPVADVALHKSMMICGREVSQIVQAAGVRQSIQVDNMNARCRL</sequence>
<protein>
    <submittedName>
        <fullName evidence="1">Uncharacterized protein</fullName>
    </submittedName>
</protein>
<proteinExistence type="predicted"/>
<reference evidence="2" key="1">
    <citation type="journal article" date="2019" name="Int. J. Syst. Evol. Microbiol.">
        <title>The Global Catalogue of Microorganisms (GCM) 10K type strain sequencing project: providing services to taxonomists for standard genome sequencing and annotation.</title>
        <authorList>
            <consortium name="The Broad Institute Genomics Platform"/>
            <consortium name="The Broad Institute Genome Sequencing Center for Infectious Disease"/>
            <person name="Wu L."/>
            <person name="Ma J."/>
        </authorList>
    </citation>
    <scope>NUCLEOTIDE SEQUENCE [LARGE SCALE GENOMIC DNA]</scope>
    <source>
        <strain evidence="2">JCM 14330</strain>
    </source>
</reference>
<dbReference type="EMBL" id="BAAAEN010000049">
    <property type="protein sequence ID" value="GAA0534273.1"/>
    <property type="molecule type" value="Genomic_DNA"/>
</dbReference>
<organism evidence="1 2">
    <name type="scientific">Pigmentiphaga daeguensis</name>
    <dbReference type="NCBI Taxonomy" id="414049"/>
    <lineage>
        <taxon>Bacteria</taxon>
        <taxon>Pseudomonadati</taxon>
        <taxon>Pseudomonadota</taxon>
        <taxon>Betaproteobacteria</taxon>
        <taxon>Burkholderiales</taxon>
        <taxon>Alcaligenaceae</taxon>
        <taxon>Pigmentiphaga</taxon>
    </lineage>
</organism>
<accession>A0ABP3N6K2</accession>
<gene>
    <name evidence="1" type="ORF">GCM10009097_59220</name>
</gene>
<comment type="caution">
    <text evidence="1">The sequence shown here is derived from an EMBL/GenBank/DDBJ whole genome shotgun (WGS) entry which is preliminary data.</text>
</comment>
<keyword evidence="2" id="KW-1185">Reference proteome</keyword>
<evidence type="ECO:0000313" key="1">
    <source>
        <dbReference type="EMBL" id="GAA0534273.1"/>
    </source>
</evidence>
<evidence type="ECO:0000313" key="2">
    <source>
        <dbReference type="Proteomes" id="UP001501706"/>
    </source>
</evidence>
<name>A0ABP3N6K2_9BURK</name>
<dbReference type="Proteomes" id="UP001501706">
    <property type="component" value="Unassembled WGS sequence"/>
</dbReference>